<name>A0A4S8JB39_MUSBA</name>
<reference evidence="2 3" key="1">
    <citation type="journal article" date="2019" name="Nat. Plants">
        <title>Genome sequencing of Musa balbisiana reveals subgenome evolution and function divergence in polyploid bananas.</title>
        <authorList>
            <person name="Yao X."/>
        </authorList>
    </citation>
    <scope>NUCLEOTIDE SEQUENCE [LARGE SCALE GENOMIC DNA]</scope>
    <source>
        <strain evidence="3">cv. DH-PKW</strain>
        <tissue evidence="2">Leaves</tissue>
    </source>
</reference>
<evidence type="ECO:0000256" key="1">
    <source>
        <dbReference type="SAM" id="MobiDB-lite"/>
    </source>
</evidence>
<sequence>MILLDCVDTDTRDGGFEYSDDEPEEQHMSSDSLPKPLIGFQMKTGGGILHASDTQPVQASFSHSRPTSMKGNAGG</sequence>
<protein>
    <submittedName>
        <fullName evidence="2">Uncharacterized protein</fullName>
    </submittedName>
</protein>
<dbReference type="EMBL" id="PYDT01000006">
    <property type="protein sequence ID" value="THU58890.1"/>
    <property type="molecule type" value="Genomic_DNA"/>
</dbReference>
<dbReference type="Proteomes" id="UP000317650">
    <property type="component" value="Chromosome 3"/>
</dbReference>
<gene>
    <name evidence="2" type="ORF">C4D60_Mb03t19240</name>
</gene>
<evidence type="ECO:0000313" key="2">
    <source>
        <dbReference type="EMBL" id="THU58890.1"/>
    </source>
</evidence>
<dbReference type="AlphaFoldDB" id="A0A4S8JB39"/>
<evidence type="ECO:0000313" key="3">
    <source>
        <dbReference type="Proteomes" id="UP000317650"/>
    </source>
</evidence>
<proteinExistence type="predicted"/>
<keyword evidence="3" id="KW-1185">Reference proteome</keyword>
<feature type="region of interest" description="Disordered" evidence="1">
    <location>
        <begin position="1"/>
        <end position="75"/>
    </location>
</feature>
<comment type="caution">
    <text evidence="2">The sequence shown here is derived from an EMBL/GenBank/DDBJ whole genome shotgun (WGS) entry which is preliminary data.</text>
</comment>
<organism evidence="2 3">
    <name type="scientific">Musa balbisiana</name>
    <name type="common">Banana</name>
    <dbReference type="NCBI Taxonomy" id="52838"/>
    <lineage>
        <taxon>Eukaryota</taxon>
        <taxon>Viridiplantae</taxon>
        <taxon>Streptophyta</taxon>
        <taxon>Embryophyta</taxon>
        <taxon>Tracheophyta</taxon>
        <taxon>Spermatophyta</taxon>
        <taxon>Magnoliopsida</taxon>
        <taxon>Liliopsida</taxon>
        <taxon>Zingiberales</taxon>
        <taxon>Musaceae</taxon>
        <taxon>Musa</taxon>
    </lineage>
</organism>
<accession>A0A4S8JB39</accession>
<feature type="compositionally biased region" description="Polar residues" evidence="1">
    <location>
        <begin position="52"/>
        <end position="75"/>
    </location>
</feature>